<protein>
    <submittedName>
        <fullName evidence="3">Nuclease (SNase domain protein)</fullName>
    </submittedName>
</protein>
<evidence type="ECO:0000259" key="2">
    <source>
        <dbReference type="PROSITE" id="PS50830"/>
    </source>
</evidence>
<accession>E3D088</accession>
<dbReference type="eggNOG" id="COG1525">
    <property type="taxonomic scope" value="Bacteria"/>
</dbReference>
<evidence type="ECO:0000313" key="4">
    <source>
        <dbReference type="Proteomes" id="UP000005096"/>
    </source>
</evidence>
<dbReference type="OrthoDB" id="4376109at2"/>
<keyword evidence="1" id="KW-0732">Signal</keyword>
<feature type="domain" description="TNase-like" evidence="2">
    <location>
        <begin position="34"/>
        <end position="170"/>
    </location>
</feature>
<dbReference type="PaxDb" id="584708-Apau_2354"/>
<dbReference type="AlphaFoldDB" id="E3D088"/>
<dbReference type="InterPro" id="IPR035437">
    <property type="entry name" value="SNase_OB-fold_sf"/>
</dbReference>
<dbReference type="PROSITE" id="PS50830">
    <property type="entry name" value="TNASE_3"/>
    <property type="match status" value="1"/>
</dbReference>
<dbReference type="SUPFAM" id="SSF50199">
    <property type="entry name" value="Staphylococcal nuclease"/>
    <property type="match status" value="1"/>
</dbReference>
<dbReference type="Pfam" id="PF00565">
    <property type="entry name" value="SNase"/>
    <property type="match status" value="1"/>
</dbReference>
<evidence type="ECO:0000256" key="1">
    <source>
        <dbReference type="SAM" id="SignalP"/>
    </source>
</evidence>
<dbReference type="EMBL" id="CM001022">
    <property type="protein sequence ID" value="EFQ24761.1"/>
    <property type="molecule type" value="Genomic_DNA"/>
</dbReference>
<dbReference type="Gene3D" id="2.40.50.90">
    <property type="match status" value="1"/>
</dbReference>
<feature type="chain" id="PRO_5003167283" evidence="1">
    <location>
        <begin position="28"/>
        <end position="270"/>
    </location>
</feature>
<evidence type="ECO:0000313" key="3">
    <source>
        <dbReference type="EMBL" id="EFQ24761.1"/>
    </source>
</evidence>
<keyword evidence="4" id="KW-1185">Reference proteome</keyword>
<dbReference type="HOGENOM" id="CLU_046484_4_0_0"/>
<gene>
    <name evidence="3" type="ORF">Apau_2354</name>
</gene>
<dbReference type="STRING" id="584708.Apau_2354"/>
<reference evidence="3 4" key="1">
    <citation type="journal article" date="2010" name="Stand. Genomic Sci.">
        <title>Non-contiguous finished genome sequence of Aminomonas paucivorans type strain (GLU-3).</title>
        <authorList>
            <person name="Pitluck S."/>
            <person name="Yasawong M."/>
            <person name="Held B."/>
            <person name="Lapidus A."/>
            <person name="Nolan M."/>
            <person name="Copeland A."/>
            <person name="Lucas S."/>
            <person name="Del Rio T.G."/>
            <person name="Tice H."/>
            <person name="Cheng J.F."/>
            <person name="Chertkov O."/>
            <person name="Goodwin L."/>
            <person name="Tapia R."/>
            <person name="Han C."/>
            <person name="Liolios K."/>
            <person name="Ivanova N."/>
            <person name="Mavromatis K."/>
            <person name="Ovchinnikova G."/>
            <person name="Pati A."/>
            <person name="Chen A."/>
            <person name="Palaniappan K."/>
            <person name="Land M."/>
            <person name="Hauser L."/>
            <person name="Chang Y.J."/>
            <person name="Jeffries C.D."/>
            <person name="Pukall R."/>
            <person name="Spring S."/>
            <person name="Rohde M."/>
            <person name="Sikorski J."/>
            <person name="Goker M."/>
            <person name="Woyke T."/>
            <person name="Bristow J."/>
            <person name="Eisen J.A."/>
            <person name="Markowitz V."/>
            <person name="Hugenholtz P."/>
            <person name="Kyrpides N.C."/>
            <person name="Klenk H.P."/>
        </authorList>
    </citation>
    <scope>NUCLEOTIDE SEQUENCE [LARGE SCALE GENOMIC DNA]</scope>
    <source>
        <strain evidence="3 4">DSM 12260</strain>
    </source>
</reference>
<dbReference type="InterPro" id="IPR016071">
    <property type="entry name" value="Staphylococal_nuclease_OB-fold"/>
</dbReference>
<dbReference type="SMART" id="SM00318">
    <property type="entry name" value="SNc"/>
    <property type="match status" value="1"/>
</dbReference>
<name>E3D088_9BACT</name>
<dbReference type="Proteomes" id="UP000005096">
    <property type="component" value="Chromosome"/>
</dbReference>
<proteinExistence type="predicted"/>
<sequence length="270" mass="30496">MKRLPCGIALALLLGVALCRIPVSALADEGGPVSAQPVFVESVADGDTVRVRTKNGRTEMVRYLLVDSPEVHHPQRGEEELGGQARRLNQSLVGGRAVYLEYDVEQRDAYGRLLAYVWFQDKSGWILVNERMARSGLCLYLEVGKNRKRSDQIRRACDLARREARGIWGLVGQGKRRYSEEQAWSEAETLRGRWILLALDVKKVNRKGKGVRIWGQKGRIRIDTYPNVLGRLDLRRGDRLVLLGNLAGGSQGWRMRWVDPGQRWEGPSVP</sequence>
<organism evidence="3 4">
    <name type="scientific">Aminomonas paucivorans DSM 12260</name>
    <dbReference type="NCBI Taxonomy" id="584708"/>
    <lineage>
        <taxon>Bacteria</taxon>
        <taxon>Thermotogati</taxon>
        <taxon>Synergistota</taxon>
        <taxon>Synergistia</taxon>
        <taxon>Synergistales</taxon>
        <taxon>Synergistaceae</taxon>
        <taxon>Aminomonas</taxon>
    </lineage>
</organism>
<feature type="signal peptide" evidence="1">
    <location>
        <begin position="1"/>
        <end position="27"/>
    </location>
</feature>